<dbReference type="InterPro" id="IPR050160">
    <property type="entry name" value="MHC/Immunoglobulin"/>
</dbReference>
<evidence type="ECO:0000259" key="11">
    <source>
        <dbReference type="PROSITE" id="PS50835"/>
    </source>
</evidence>
<organism evidence="12 13">
    <name type="scientific">Poecilia mexicana</name>
    <dbReference type="NCBI Taxonomy" id="48701"/>
    <lineage>
        <taxon>Eukaryota</taxon>
        <taxon>Metazoa</taxon>
        <taxon>Chordata</taxon>
        <taxon>Craniata</taxon>
        <taxon>Vertebrata</taxon>
        <taxon>Euteleostomi</taxon>
        <taxon>Actinopterygii</taxon>
        <taxon>Neopterygii</taxon>
        <taxon>Teleostei</taxon>
        <taxon>Neoteleostei</taxon>
        <taxon>Acanthomorphata</taxon>
        <taxon>Ovalentaria</taxon>
        <taxon>Atherinomorphae</taxon>
        <taxon>Cyprinodontiformes</taxon>
        <taxon>Poeciliidae</taxon>
        <taxon>Poeciliinae</taxon>
        <taxon>Poecilia</taxon>
    </lineage>
</organism>
<dbReference type="Pfam" id="PF07654">
    <property type="entry name" value="C1-set"/>
    <property type="match status" value="1"/>
</dbReference>
<feature type="domain" description="Ig-like" evidence="11">
    <location>
        <begin position="144"/>
        <end position="224"/>
    </location>
</feature>
<dbReference type="CDD" id="cd05767">
    <property type="entry name" value="IgC1_MHC_II_alpha"/>
    <property type="match status" value="1"/>
</dbReference>
<feature type="transmembrane region" description="Helical" evidence="10">
    <location>
        <begin position="250"/>
        <end position="271"/>
    </location>
</feature>
<proteinExistence type="predicted"/>
<dbReference type="InterPro" id="IPR011162">
    <property type="entry name" value="MHC_I/II-like_Ag-recog"/>
</dbReference>
<evidence type="ECO:0000313" key="12">
    <source>
        <dbReference type="Ensembl" id="ENSPMEP00000017519.1"/>
    </source>
</evidence>
<keyword evidence="13" id="KW-1185">Reference proteome</keyword>
<keyword evidence="4 10" id="KW-1133">Transmembrane helix</keyword>
<dbReference type="RefSeq" id="XP_014861372.1">
    <property type="nucleotide sequence ID" value="XM_015005886.1"/>
</dbReference>
<dbReference type="PANTHER" id="PTHR19944:SF105">
    <property type="entry name" value="RLA CLASS II HISTOCOMPATIBILITY ANTIGEN, DP ALPHA-1 CHAIN"/>
    <property type="match status" value="1"/>
</dbReference>
<reference evidence="12" key="2">
    <citation type="submission" date="2025-09" db="UniProtKB">
        <authorList>
            <consortium name="Ensembl"/>
        </authorList>
    </citation>
    <scope>IDENTIFICATION</scope>
</reference>
<dbReference type="GO" id="GO:0002504">
    <property type="term" value="P:antigen processing and presentation of peptide or polysaccharide antigen via MHC class II"/>
    <property type="evidence" value="ECO:0007669"/>
    <property type="project" value="UniProtKB-KW"/>
</dbReference>
<dbReference type="GO" id="GO:0042613">
    <property type="term" value="C:MHC class II protein complex"/>
    <property type="evidence" value="ECO:0007669"/>
    <property type="project" value="UniProtKB-KW"/>
</dbReference>
<evidence type="ECO:0000256" key="6">
    <source>
        <dbReference type="ARBA" id="ARBA00023136"/>
    </source>
</evidence>
<evidence type="ECO:0000256" key="5">
    <source>
        <dbReference type="ARBA" id="ARBA00023130"/>
    </source>
</evidence>
<keyword evidence="5" id="KW-1064">Adaptive immunity</keyword>
<dbReference type="InterPro" id="IPR003597">
    <property type="entry name" value="Ig_C1-set"/>
</dbReference>
<dbReference type="InterPro" id="IPR036179">
    <property type="entry name" value="Ig-like_dom_sf"/>
</dbReference>
<evidence type="ECO:0000256" key="3">
    <source>
        <dbReference type="ARBA" id="ARBA00022859"/>
    </source>
</evidence>
<evidence type="ECO:0000256" key="2">
    <source>
        <dbReference type="ARBA" id="ARBA00022692"/>
    </source>
</evidence>
<evidence type="ECO:0000256" key="9">
    <source>
        <dbReference type="ARBA" id="ARBA00023319"/>
    </source>
</evidence>
<evidence type="ECO:0000256" key="1">
    <source>
        <dbReference type="ARBA" id="ARBA00004479"/>
    </source>
</evidence>
<dbReference type="STRING" id="48701.ENSPMEP00000017519"/>
<reference evidence="12" key="1">
    <citation type="submission" date="2025-08" db="UniProtKB">
        <authorList>
            <consortium name="Ensembl"/>
        </authorList>
    </citation>
    <scope>IDENTIFICATION</scope>
</reference>
<protein>
    <recommendedName>
        <fullName evidence="11">Ig-like domain-containing protein</fullName>
    </recommendedName>
</protein>
<dbReference type="OrthoDB" id="8935021at2759"/>
<evidence type="ECO:0000313" key="13">
    <source>
        <dbReference type="Proteomes" id="UP000261480"/>
    </source>
</evidence>
<dbReference type="Proteomes" id="UP000261480">
    <property type="component" value="Unplaced"/>
</dbReference>
<dbReference type="InterPro" id="IPR013783">
    <property type="entry name" value="Ig-like_fold"/>
</dbReference>
<evidence type="ECO:0000256" key="10">
    <source>
        <dbReference type="SAM" id="Phobius"/>
    </source>
</evidence>
<keyword evidence="3" id="KW-0391">Immunity</keyword>
<dbReference type="InterPro" id="IPR014745">
    <property type="entry name" value="MHC_II_a/b_N"/>
</dbReference>
<dbReference type="Gene3D" id="2.60.40.10">
    <property type="entry name" value="Immunoglobulins"/>
    <property type="match status" value="1"/>
</dbReference>
<dbReference type="SUPFAM" id="SSF48726">
    <property type="entry name" value="Immunoglobulin"/>
    <property type="match status" value="1"/>
</dbReference>
<dbReference type="Gene3D" id="3.10.320.10">
    <property type="entry name" value="Class II Histocompatibility Antigen, M Beta Chain, Chain B, domain 1"/>
    <property type="match status" value="1"/>
</dbReference>
<evidence type="ECO:0000256" key="7">
    <source>
        <dbReference type="ARBA" id="ARBA00023180"/>
    </source>
</evidence>
<dbReference type="GO" id="GO:0002250">
    <property type="term" value="P:adaptive immune response"/>
    <property type="evidence" value="ECO:0007669"/>
    <property type="project" value="UniProtKB-KW"/>
</dbReference>
<dbReference type="SMART" id="SM00407">
    <property type="entry name" value="IGc1"/>
    <property type="match status" value="1"/>
</dbReference>
<keyword evidence="9" id="KW-0393">Immunoglobulin domain</keyword>
<dbReference type="InterPro" id="IPR007110">
    <property type="entry name" value="Ig-like_dom"/>
</dbReference>
<keyword evidence="7" id="KW-0325">Glycoprotein</keyword>
<dbReference type="AlphaFoldDB" id="A0A3B3XR18"/>
<dbReference type="PANTHER" id="PTHR19944">
    <property type="entry name" value="MHC CLASS II-RELATED"/>
    <property type="match status" value="1"/>
</dbReference>
<evidence type="ECO:0000256" key="4">
    <source>
        <dbReference type="ARBA" id="ARBA00022989"/>
    </source>
</evidence>
<dbReference type="PROSITE" id="PS00290">
    <property type="entry name" value="IG_MHC"/>
    <property type="match status" value="1"/>
</dbReference>
<dbReference type="KEGG" id="pmei:106929179"/>
<sequence length="277" mass="31428">MFHCKIQRWQRLQRKACHPPDRVRLFSFTSCRSEMKRSALLVFILNSYFVFSQKPHEITYFVGCFDDGNTDIQSEFDGDQILYIDFPKKEVVFTVPPVIAPDPQKLLGGFHILKDALDNQKFCPPIGELVEYEMKPVSEEKDPPDSMIFPSREVEPGVENSLICFVNNFYPPSIKVSWTKNGVPVRRGVSVGDYSPNNDQTFRQFSTLTFTPSEGDIYSCTVEHPALETPKTRIWEVEFYNTDPSLGPDIYCGVGLGLGVMGITVGVFFIVKGQQAN</sequence>
<name>A0A3B3XR18_9TELE</name>
<keyword evidence="2 10" id="KW-0812">Transmembrane</keyword>
<dbReference type="InterPro" id="IPR003006">
    <property type="entry name" value="Ig/MHC_CS"/>
</dbReference>
<dbReference type="SUPFAM" id="SSF54452">
    <property type="entry name" value="MHC antigen-recognition domain"/>
    <property type="match status" value="1"/>
</dbReference>
<dbReference type="PROSITE" id="PS50835">
    <property type="entry name" value="IG_LIKE"/>
    <property type="match status" value="1"/>
</dbReference>
<keyword evidence="8" id="KW-0491">MHC II</keyword>
<evidence type="ECO:0000256" key="8">
    <source>
        <dbReference type="ARBA" id="ARBA00023182"/>
    </source>
</evidence>
<accession>A0A3B3XR18</accession>
<dbReference type="GeneID" id="106929179"/>
<dbReference type="Ensembl" id="ENSPMET00000026384.1">
    <property type="protein sequence ID" value="ENSPMEP00000017519.1"/>
    <property type="gene ID" value="ENSPMEG00000020339.1"/>
</dbReference>
<keyword evidence="6 10" id="KW-0472">Membrane</keyword>
<comment type="subcellular location">
    <subcellularLocation>
        <location evidence="1">Membrane</location>
        <topology evidence="1">Single-pass type I membrane protein</topology>
    </subcellularLocation>
</comment>